<dbReference type="Pfam" id="PF00903">
    <property type="entry name" value="Glyoxalase"/>
    <property type="match status" value="1"/>
</dbReference>
<dbReference type="EMBL" id="JBHLZU010000019">
    <property type="protein sequence ID" value="MFB9906929.1"/>
    <property type="molecule type" value="Genomic_DNA"/>
</dbReference>
<evidence type="ECO:0000313" key="2">
    <source>
        <dbReference type="EMBL" id="MFB9906929.1"/>
    </source>
</evidence>
<feature type="domain" description="VOC" evidence="1">
    <location>
        <begin position="4"/>
        <end position="124"/>
    </location>
</feature>
<comment type="caution">
    <text evidence="2">The sequence shown here is derived from an EMBL/GenBank/DDBJ whole genome shotgun (WGS) entry which is preliminary data.</text>
</comment>
<dbReference type="PROSITE" id="PS51819">
    <property type="entry name" value="VOC"/>
    <property type="match status" value="1"/>
</dbReference>
<dbReference type="Gene3D" id="3.10.180.10">
    <property type="entry name" value="2,3-Dihydroxybiphenyl 1,2-Dioxygenase, domain 1"/>
    <property type="match status" value="1"/>
</dbReference>
<keyword evidence="3" id="KW-1185">Reference proteome</keyword>
<name>A0ABV6A4U9_9PSEU</name>
<evidence type="ECO:0000259" key="1">
    <source>
        <dbReference type="PROSITE" id="PS51819"/>
    </source>
</evidence>
<dbReference type="InterPro" id="IPR029068">
    <property type="entry name" value="Glyas_Bleomycin-R_OHBP_Dase"/>
</dbReference>
<dbReference type="RefSeq" id="WP_377856150.1">
    <property type="nucleotide sequence ID" value="NZ_JBHLZU010000019.1"/>
</dbReference>
<evidence type="ECO:0000313" key="3">
    <source>
        <dbReference type="Proteomes" id="UP001589693"/>
    </source>
</evidence>
<organism evidence="2 3">
    <name type="scientific">Allokutzneria oryzae</name>
    <dbReference type="NCBI Taxonomy" id="1378989"/>
    <lineage>
        <taxon>Bacteria</taxon>
        <taxon>Bacillati</taxon>
        <taxon>Actinomycetota</taxon>
        <taxon>Actinomycetes</taxon>
        <taxon>Pseudonocardiales</taxon>
        <taxon>Pseudonocardiaceae</taxon>
        <taxon>Allokutzneria</taxon>
    </lineage>
</organism>
<gene>
    <name evidence="2" type="ORF">ACFFQA_23585</name>
</gene>
<dbReference type="InterPro" id="IPR037523">
    <property type="entry name" value="VOC_core"/>
</dbReference>
<dbReference type="SUPFAM" id="SSF54593">
    <property type="entry name" value="Glyoxalase/Bleomycin resistance protein/Dihydroxybiphenyl dioxygenase"/>
    <property type="match status" value="1"/>
</dbReference>
<dbReference type="InterPro" id="IPR004360">
    <property type="entry name" value="Glyas_Fos-R_dOase_dom"/>
</dbReference>
<reference evidence="2 3" key="1">
    <citation type="submission" date="2024-09" db="EMBL/GenBank/DDBJ databases">
        <authorList>
            <person name="Sun Q."/>
            <person name="Mori K."/>
        </authorList>
    </citation>
    <scope>NUCLEOTIDE SEQUENCE [LARGE SCALE GENOMIC DNA]</scope>
    <source>
        <strain evidence="2 3">TBRC 7907</strain>
    </source>
</reference>
<accession>A0ABV6A4U9</accession>
<sequence length="137" mass="15048">MFRGIATLTFFADDLPAAITWYTELFGVEPYFVRPVDGAPAYAEFRIGDYQHEIGIIDGRFAPHPRTTPGGAVTYWHVDDLTAAIDKLTAMGAKEHEPRIERGPGFVTASVIDPFGNVLGVMHNTHYLDILAKNGLG</sequence>
<proteinExistence type="predicted"/>
<protein>
    <submittedName>
        <fullName evidence="2">VOC family protein</fullName>
    </submittedName>
</protein>
<dbReference type="Proteomes" id="UP001589693">
    <property type="component" value="Unassembled WGS sequence"/>
</dbReference>